<evidence type="ECO:0000256" key="3">
    <source>
        <dbReference type="ARBA" id="ARBA00023125"/>
    </source>
</evidence>
<keyword evidence="3" id="KW-0238">DNA-binding</keyword>
<evidence type="ECO:0000313" key="6">
    <source>
        <dbReference type="Proteomes" id="UP000823960"/>
    </source>
</evidence>
<dbReference type="GO" id="GO:0006298">
    <property type="term" value="P:mismatch repair"/>
    <property type="evidence" value="ECO:0007669"/>
    <property type="project" value="InterPro"/>
</dbReference>
<evidence type="ECO:0000256" key="2">
    <source>
        <dbReference type="ARBA" id="ARBA00022840"/>
    </source>
</evidence>
<keyword evidence="1" id="KW-0547">Nucleotide-binding</keyword>
<dbReference type="Proteomes" id="UP000823960">
    <property type="component" value="Unassembled WGS sequence"/>
</dbReference>
<dbReference type="AlphaFoldDB" id="A0A9D1NP64"/>
<accession>A0A9D1NP64</accession>
<evidence type="ECO:0000259" key="4">
    <source>
        <dbReference type="SMART" id="SM00534"/>
    </source>
</evidence>
<dbReference type="Pfam" id="PF00488">
    <property type="entry name" value="MutS_V"/>
    <property type="match status" value="1"/>
</dbReference>
<dbReference type="GO" id="GO:0005524">
    <property type="term" value="F:ATP binding"/>
    <property type="evidence" value="ECO:0007669"/>
    <property type="project" value="UniProtKB-KW"/>
</dbReference>
<organism evidence="5 6">
    <name type="scientific">Candidatus Faeciplasma avium</name>
    <dbReference type="NCBI Taxonomy" id="2840798"/>
    <lineage>
        <taxon>Bacteria</taxon>
        <taxon>Bacillati</taxon>
        <taxon>Bacillota</taxon>
        <taxon>Clostridia</taxon>
        <taxon>Eubacteriales</taxon>
        <taxon>Oscillospiraceae</taxon>
        <taxon>Oscillospiraceae incertae sedis</taxon>
        <taxon>Candidatus Faeciplasma</taxon>
    </lineage>
</organism>
<feature type="domain" description="DNA mismatch repair proteins mutS family" evidence="4">
    <location>
        <begin position="371"/>
        <end position="547"/>
    </location>
</feature>
<dbReference type="GO" id="GO:0030983">
    <property type="term" value="F:mismatched DNA binding"/>
    <property type="evidence" value="ECO:0007669"/>
    <property type="project" value="InterPro"/>
</dbReference>
<dbReference type="PANTHER" id="PTHR11361:SF99">
    <property type="entry name" value="DNA MISMATCH REPAIR PROTEIN"/>
    <property type="match status" value="1"/>
</dbReference>
<dbReference type="GO" id="GO:0005829">
    <property type="term" value="C:cytosol"/>
    <property type="evidence" value="ECO:0007669"/>
    <property type="project" value="TreeGrafter"/>
</dbReference>
<dbReference type="GO" id="GO:0140664">
    <property type="term" value="F:ATP-dependent DNA damage sensor activity"/>
    <property type="evidence" value="ECO:0007669"/>
    <property type="project" value="InterPro"/>
</dbReference>
<dbReference type="InterPro" id="IPR027417">
    <property type="entry name" value="P-loop_NTPase"/>
</dbReference>
<name>A0A9D1NP64_9FIRM</name>
<proteinExistence type="predicted"/>
<gene>
    <name evidence="5" type="ORF">IAD28_01145</name>
</gene>
<dbReference type="Gene3D" id="3.40.50.300">
    <property type="entry name" value="P-loop containing nucleotide triphosphate hydrolases"/>
    <property type="match status" value="1"/>
</dbReference>
<dbReference type="SMART" id="SM00534">
    <property type="entry name" value="MUTSac"/>
    <property type="match status" value="1"/>
</dbReference>
<comment type="caution">
    <text evidence="5">The sequence shown here is derived from an EMBL/GenBank/DDBJ whole genome shotgun (WGS) entry which is preliminary data.</text>
</comment>
<reference evidence="5" key="2">
    <citation type="journal article" date="2021" name="PeerJ">
        <title>Extensive microbial diversity within the chicken gut microbiome revealed by metagenomics and culture.</title>
        <authorList>
            <person name="Gilroy R."/>
            <person name="Ravi A."/>
            <person name="Getino M."/>
            <person name="Pursley I."/>
            <person name="Horton D.L."/>
            <person name="Alikhan N.F."/>
            <person name="Baker D."/>
            <person name="Gharbi K."/>
            <person name="Hall N."/>
            <person name="Watson M."/>
            <person name="Adriaenssens E.M."/>
            <person name="Foster-Nyarko E."/>
            <person name="Jarju S."/>
            <person name="Secka A."/>
            <person name="Antonio M."/>
            <person name="Oren A."/>
            <person name="Chaudhuri R.R."/>
            <person name="La Ragione R."/>
            <person name="Hildebrand F."/>
            <person name="Pallen M.J."/>
        </authorList>
    </citation>
    <scope>NUCLEOTIDE SEQUENCE</scope>
    <source>
        <strain evidence="5">1370</strain>
    </source>
</reference>
<evidence type="ECO:0000256" key="1">
    <source>
        <dbReference type="ARBA" id="ARBA00022741"/>
    </source>
</evidence>
<keyword evidence="2" id="KW-0067">ATP-binding</keyword>
<sequence length="563" mass="63964">MAKTSQEETTVSSSPHLVDLLYPDEGKRQRSIERGSAIAKLPQDYVQNLELELLSRLICPENSLSALRVLTQLSTDPEVLNYRLDILEDFLNVPQLEAVLYENVHKLYINEHVNIQKLGLADSFYALNTRLGSLKTFIECITSCHEFCQRFKDRFNSQALIGLSEYFASVYNSEYFDEVKRETDECLRVLAKGVKSVTVGINFDDMMRPVEAMLLSVSTDSIKKKGRFDWIFRHLDGDSARAIGRTHSLYNENGGTNDLEAPLFRELKEINSEYITHLDRAIRAYFKKSTEDILTFESQMSFYIGAKRIIEAVRARGLDMCRPKYLPMEDRALRAKGVFDLSFYTQMVSQDPMGSLKGKIITNDCTMDDDGRFYVLTGANNGGKTTYTRAIGIIQVLAQAGIYVPCESCEISPVDFIFTHFPKEEEVGLNTSRFTQECKQFKVTVDNATRYSMLLLNESIQSTTPTECVIIATELTKIFRCIGIRGVYATHLLELAKSLDRLNEEVEGDTKLVSIITTVDTTDDNRRLYKITRSAPLEVGYAQTIYKRFGVSFDEVKKRLSGN</sequence>
<dbReference type="InterPro" id="IPR000432">
    <property type="entry name" value="DNA_mismatch_repair_MutS_C"/>
</dbReference>
<dbReference type="SUPFAM" id="SSF52540">
    <property type="entry name" value="P-loop containing nucleoside triphosphate hydrolases"/>
    <property type="match status" value="1"/>
</dbReference>
<dbReference type="EMBL" id="DVOL01000013">
    <property type="protein sequence ID" value="HIV10290.1"/>
    <property type="molecule type" value="Genomic_DNA"/>
</dbReference>
<reference evidence="5" key="1">
    <citation type="submission" date="2020-10" db="EMBL/GenBank/DDBJ databases">
        <authorList>
            <person name="Gilroy R."/>
        </authorList>
    </citation>
    <scope>NUCLEOTIDE SEQUENCE</scope>
    <source>
        <strain evidence="5">1370</strain>
    </source>
</reference>
<evidence type="ECO:0000313" key="5">
    <source>
        <dbReference type="EMBL" id="HIV10290.1"/>
    </source>
</evidence>
<dbReference type="InterPro" id="IPR045076">
    <property type="entry name" value="MutS"/>
</dbReference>
<protein>
    <recommendedName>
        <fullName evidence="4">DNA mismatch repair proteins mutS family domain-containing protein</fullName>
    </recommendedName>
</protein>
<dbReference type="PANTHER" id="PTHR11361">
    <property type="entry name" value="DNA MISMATCH REPAIR PROTEIN MUTS FAMILY MEMBER"/>
    <property type="match status" value="1"/>
</dbReference>